<reference evidence="1" key="1">
    <citation type="submission" date="2021-01" db="EMBL/GenBank/DDBJ databases">
        <authorList>
            <person name="Corre E."/>
            <person name="Pelletier E."/>
            <person name="Niang G."/>
            <person name="Scheremetjew M."/>
            <person name="Finn R."/>
            <person name="Kale V."/>
            <person name="Holt S."/>
            <person name="Cochrane G."/>
            <person name="Meng A."/>
            <person name="Brown T."/>
            <person name="Cohen L."/>
        </authorList>
    </citation>
    <scope>NUCLEOTIDE SEQUENCE</scope>
    <source>
        <strain evidence="1">Pop2</strain>
    </source>
</reference>
<dbReference type="AlphaFoldDB" id="A0A7S1ZBE0"/>
<accession>A0A7S1ZBE0</accession>
<organism evidence="1">
    <name type="scientific">Ditylum brightwellii</name>
    <dbReference type="NCBI Taxonomy" id="49249"/>
    <lineage>
        <taxon>Eukaryota</taxon>
        <taxon>Sar</taxon>
        <taxon>Stramenopiles</taxon>
        <taxon>Ochrophyta</taxon>
        <taxon>Bacillariophyta</taxon>
        <taxon>Mediophyceae</taxon>
        <taxon>Lithodesmiophycidae</taxon>
        <taxon>Lithodesmiales</taxon>
        <taxon>Lithodesmiaceae</taxon>
        <taxon>Ditylum</taxon>
    </lineage>
</organism>
<protein>
    <submittedName>
        <fullName evidence="1">Uncharacterized protein</fullName>
    </submittedName>
</protein>
<gene>
    <name evidence="1" type="ORF">DBRI1063_LOCUS12897</name>
</gene>
<evidence type="ECO:0000313" key="1">
    <source>
        <dbReference type="EMBL" id="CAD9333611.1"/>
    </source>
</evidence>
<dbReference type="EMBL" id="HBGN01020237">
    <property type="protein sequence ID" value="CAD9333611.1"/>
    <property type="molecule type" value="Transcribed_RNA"/>
</dbReference>
<sequence>MFLEAINSCFCHNSKLHELLSIMSMKSIFRVAFLVLASVSPHFGFVVKPRGVPLLSTKPTPTRLFYDSSDIIDISKTINAAGTLYQAYDGKFAGEGYPASYGEMILGKGIDEYTMVRTTQPVDNSTIAAAVGRVHSKATSLKDEYIAELETENAFMAAAGVAQTLAACASWFPPAAACFEVTSAVSFAGAATAAAVALARQNTVFTYINSMALKISEEAEIKPLKAFSDLVMNMTGSCNNVGAAPGYARSAMQASQMLIIKDKGTRNVTTLSKYLYCLGAASVENVPMDERLAIMETIAELKDATDPQTIAKLQETLHKKMSAIWPGALEVTGEFIGSLVMTTLAVKDFKTWGAARARVAAANNDLTLDEKGDIVEGATVEEEESFMSRYSVRVEGWELFTRACQGLAGAVATGFSIYSFYQAKAMGKEMGDNLDKLAHHCEDYYESLSASLIAEKKAENGGAENGAENDGGP</sequence>
<name>A0A7S1ZBE0_9STRA</name>
<proteinExistence type="predicted"/>